<sequence length="168" mass="18740">MSDAIDDVIDDDEVEYVTDELANQVSVAGGVLSTLKSVDLYLKNNNLQMGVEQVETRTFEEILEVLDYASENETFLSGIMVDNIVVPQLDGDIDVSMLREVMQLTNLKSETEHWILFLEASDKDRESVHHGSPSYDESTDKITLLEASDNFTLNSSASPINRTSLPHL</sequence>
<comment type="caution">
    <text evidence="1">The sequence shown here is derived from an EMBL/GenBank/DDBJ whole genome shotgun (WGS) entry which is preliminary data.</text>
</comment>
<dbReference type="OrthoDB" id="10067394at2759"/>
<protein>
    <submittedName>
        <fullName evidence="1">Aldolase-type TIM barrel</fullName>
    </submittedName>
</protein>
<gene>
    <name evidence="1" type="ORF">CTI12_AA310440</name>
</gene>
<evidence type="ECO:0000313" key="1">
    <source>
        <dbReference type="EMBL" id="PWA68126.1"/>
    </source>
</evidence>
<keyword evidence="2" id="KW-1185">Reference proteome</keyword>
<accession>A0A2U1N3S4</accession>
<dbReference type="STRING" id="35608.A0A2U1N3S4"/>
<reference evidence="1 2" key="1">
    <citation type="journal article" date="2018" name="Mol. Plant">
        <title>The genome of Artemisia annua provides insight into the evolution of Asteraceae family and artemisinin biosynthesis.</title>
        <authorList>
            <person name="Shen Q."/>
            <person name="Zhang L."/>
            <person name="Liao Z."/>
            <person name="Wang S."/>
            <person name="Yan T."/>
            <person name="Shi P."/>
            <person name="Liu M."/>
            <person name="Fu X."/>
            <person name="Pan Q."/>
            <person name="Wang Y."/>
            <person name="Lv Z."/>
            <person name="Lu X."/>
            <person name="Zhang F."/>
            <person name="Jiang W."/>
            <person name="Ma Y."/>
            <person name="Chen M."/>
            <person name="Hao X."/>
            <person name="Li L."/>
            <person name="Tang Y."/>
            <person name="Lv G."/>
            <person name="Zhou Y."/>
            <person name="Sun X."/>
            <person name="Brodelius P.E."/>
            <person name="Rose J.K.C."/>
            <person name="Tang K."/>
        </authorList>
    </citation>
    <scope>NUCLEOTIDE SEQUENCE [LARGE SCALE GENOMIC DNA]</scope>
    <source>
        <strain evidence="2">cv. Huhao1</strain>
        <tissue evidence="1">Leaf</tissue>
    </source>
</reference>
<organism evidence="1 2">
    <name type="scientific">Artemisia annua</name>
    <name type="common">Sweet wormwood</name>
    <dbReference type="NCBI Taxonomy" id="35608"/>
    <lineage>
        <taxon>Eukaryota</taxon>
        <taxon>Viridiplantae</taxon>
        <taxon>Streptophyta</taxon>
        <taxon>Embryophyta</taxon>
        <taxon>Tracheophyta</taxon>
        <taxon>Spermatophyta</taxon>
        <taxon>Magnoliopsida</taxon>
        <taxon>eudicotyledons</taxon>
        <taxon>Gunneridae</taxon>
        <taxon>Pentapetalae</taxon>
        <taxon>asterids</taxon>
        <taxon>campanulids</taxon>
        <taxon>Asterales</taxon>
        <taxon>Asteraceae</taxon>
        <taxon>Asteroideae</taxon>
        <taxon>Anthemideae</taxon>
        <taxon>Artemisiinae</taxon>
        <taxon>Artemisia</taxon>
    </lineage>
</organism>
<dbReference type="AlphaFoldDB" id="A0A2U1N3S4"/>
<proteinExistence type="predicted"/>
<evidence type="ECO:0000313" key="2">
    <source>
        <dbReference type="Proteomes" id="UP000245207"/>
    </source>
</evidence>
<name>A0A2U1N3S4_ARTAN</name>
<dbReference type="Proteomes" id="UP000245207">
    <property type="component" value="Unassembled WGS sequence"/>
</dbReference>
<dbReference type="EMBL" id="PKPP01003701">
    <property type="protein sequence ID" value="PWA68126.1"/>
    <property type="molecule type" value="Genomic_DNA"/>
</dbReference>